<dbReference type="STRING" id="453304.ATC03_14185"/>
<evidence type="ECO:0000313" key="1">
    <source>
        <dbReference type="EMBL" id="ANJ27686.1"/>
    </source>
</evidence>
<dbReference type="Pfam" id="PF08310">
    <property type="entry name" value="LGFP"/>
    <property type="match status" value="4"/>
</dbReference>
<evidence type="ECO:0008006" key="3">
    <source>
        <dbReference type="Google" id="ProtNLM"/>
    </source>
</evidence>
<organism evidence="1 2">
    <name type="scientific">Agromyces aureus</name>
    <dbReference type="NCBI Taxonomy" id="453304"/>
    <lineage>
        <taxon>Bacteria</taxon>
        <taxon>Bacillati</taxon>
        <taxon>Actinomycetota</taxon>
        <taxon>Actinomycetes</taxon>
        <taxon>Micrococcales</taxon>
        <taxon>Microbacteriaceae</taxon>
        <taxon>Agromyces</taxon>
    </lineage>
</organism>
<sequence>MDVGTRRSEPSTAANLSLFDPGNIIDDSVFFDGTSMSPRDVQNFLESKVGPCRAGYTCLKDYREATRNIAPGPLCNGYVAGPYESAADIISKVGNSCGISPKVLLVTLQKEQGLVTDTWPTASQYRIAMGMGCPDTAACDSEYFGFFNQVYGAAAQFKRYANPPGTSRYFTWYEPGRTWNVRFHPNAACGSAPVYIRNQATANLYYYTPYQPNRAALAAGYGTGDGCSAYGNRNFYQYFVDWFGSVRGYSVGTPFQDVYNSSQGSLGYPTRPYTCGLIRGGCYQVFTNGWIVDSAGTQPQIVALDYRGAWWATGNENGYLGYPTSNRVCGIANGGCYQTFEGGWIVHSASTPIVPVTSAVRGSWWYYGNENGFLGYPLASGDCSTGAGCVQVFQGGAVSTSSVGGVRAVRAEVLALWNSWGRERGVMGFPSGDPPLTASPNYTQAFSGGVVQVKGGVAALVSSIDPWANTRVTSPWLGGQVTSQLCDLKGGACHQEFAGGWMVKSPAGVSALPPAVLTVWFNWGREWGILGFPTSGPSAAPETGNYTQNFQGGVVTVTGGVGKLTSTVDPWFSAVLASPWLGQQTTSQVCDLTGGACRQEFAGGWMVQSRSGAFAVPAAVVGLWNNWGRERGIIGFPTGAPSADPASGAYTQSFQGGVVTVSGGVARLSSTTDPWFARVLASPWLGPQTTSRLCDLKGGACRQVFSGGWMVQSPSGAYAVPTAVLNLWFNYGREWGDLGFPTGPPSANPESGNYTQSFQGGVVKVTNGVPSF</sequence>
<dbReference type="KEGG" id="agy:ATC03_14185"/>
<evidence type="ECO:0000313" key="2">
    <source>
        <dbReference type="Proteomes" id="UP000078437"/>
    </source>
</evidence>
<dbReference type="AlphaFoldDB" id="A0A191WHE9"/>
<keyword evidence="2" id="KW-1185">Reference proteome</keyword>
<dbReference type="Proteomes" id="UP000078437">
    <property type="component" value="Chromosome"/>
</dbReference>
<name>A0A191WHE9_9MICO</name>
<accession>A0A191WHE9</accession>
<dbReference type="OrthoDB" id="9764271at2"/>
<proteinExistence type="predicted"/>
<dbReference type="EMBL" id="CP013979">
    <property type="protein sequence ID" value="ANJ27686.1"/>
    <property type="molecule type" value="Genomic_DNA"/>
</dbReference>
<reference evidence="1 2" key="1">
    <citation type="journal article" date="2016" name="Int. J. Syst. Evol. Microbiol.">
        <title>Agromyces aureus sp. nov., isolated from the rhizosphere of Salix caprea L. grown in a heavy-metal-contaminated soil.</title>
        <authorList>
            <person name="Corretto E."/>
            <person name="Antonielli L."/>
            <person name="Sessitsch A."/>
            <person name="Compant S."/>
            <person name="Gorfer M."/>
            <person name="Kuffner M."/>
            <person name="Brader G."/>
        </authorList>
    </citation>
    <scope>NUCLEOTIDE SEQUENCE [LARGE SCALE GENOMIC DNA]</scope>
    <source>
        <strain evidence="1 2">AR33</strain>
    </source>
</reference>
<dbReference type="InterPro" id="IPR013207">
    <property type="entry name" value="LGFP"/>
</dbReference>
<protein>
    <recommendedName>
        <fullName evidence="3">LGFP repeat-containing protein</fullName>
    </recommendedName>
</protein>
<gene>
    <name evidence="1" type="ORF">ATC03_14185</name>
</gene>
<reference evidence="2" key="2">
    <citation type="submission" date="2016-01" db="EMBL/GenBank/DDBJ databases">
        <title>Complete genome sequence of Agromyces aureus AR33T and comparison with related organisms.</title>
        <authorList>
            <person name="Corretto E."/>
            <person name="Antonielli L."/>
            <person name="Sessitsch A."/>
            <person name="Brader G."/>
        </authorList>
    </citation>
    <scope>NUCLEOTIDE SEQUENCE [LARGE SCALE GENOMIC DNA]</scope>
    <source>
        <strain evidence="2">AR33</strain>
    </source>
</reference>